<comment type="caution">
    <text evidence="3">The sequence shown here is derived from an EMBL/GenBank/DDBJ whole genome shotgun (WGS) entry which is preliminary data.</text>
</comment>
<keyword evidence="4" id="KW-1185">Reference proteome</keyword>
<evidence type="ECO:0000256" key="1">
    <source>
        <dbReference type="SAM" id="MobiDB-lite"/>
    </source>
</evidence>
<feature type="chain" id="PRO_5012347012" evidence="2">
    <location>
        <begin position="25"/>
        <end position="128"/>
    </location>
</feature>
<dbReference type="Proteomes" id="UP000189462">
    <property type="component" value="Unassembled WGS sequence"/>
</dbReference>
<protein>
    <submittedName>
        <fullName evidence="3">Uncharacterized protein</fullName>
    </submittedName>
</protein>
<dbReference type="AlphaFoldDB" id="A0A1V3NNS5"/>
<dbReference type="RefSeq" id="WP_077277994.1">
    <property type="nucleotide sequence ID" value="NZ_MVBK01000027.1"/>
</dbReference>
<sequence length="128" mass="14008">MNRRTFTKSLLATFAVGAMSPLIAMGQEEEVYGRELMTRDEIREHRQNMRSLRGEEREAYLQEHRERMTQRAQERGVDLPDTPRGRPEGAGPDRGYGPRDGGGRPEGAGPDRGYGPGGGGPGGGGRGR</sequence>
<evidence type="ECO:0000313" key="4">
    <source>
        <dbReference type="Proteomes" id="UP000189462"/>
    </source>
</evidence>
<name>A0A1V3NNS5_9GAMM</name>
<evidence type="ECO:0000313" key="3">
    <source>
        <dbReference type="EMBL" id="OOG26472.1"/>
    </source>
</evidence>
<feature type="compositionally biased region" description="Basic and acidic residues" evidence="1">
    <location>
        <begin position="45"/>
        <end position="87"/>
    </location>
</feature>
<organism evidence="3 4">
    <name type="scientific">Thioalkalivibrio denitrificans</name>
    <dbReference type="NCBI Taxonomy" id="108003"/>
    <lineage>
        <taxon>Bacteria</taxon>
        <taxon>Pseudomonadati</taxon>
        <taxon>Pseudomonadota</taxon>
        <taxon>Gammaproteobacteria</taxon>
        <taxon>Chromatiales</taxon>
        <taxon>Ectothiorhodospiraceae</taxon>
        <taxon>Thioalkalivibrio</taxon>
    </lineage>
</organism>
<accession>A0A1V3NNS5</accession>
<proteinExistence type="predicted"/>
<gene>
    <name evidence="3" type="ORF">B1C78_04755</name>
</gene>
<feature type="region of interest" description="Disordered" evidence="1">
    <location>
        <begin position="45"/>
        <end position="128"/>
    </location>
</feature>
<dbReference type="OrthoDB" id="8140134at2"/>
<dbReference type="EMBL" id="MVBK01000027">
    <property type="protein sequence ID" value="OOG26472.1"/>
    <property type="molecule type" value="Genomic_DNA"/>
</dbReference>
<keyword evidence="2" id="KW-0732">Signal</keyword>
<evidence type="ECO:0000256" key="2">
    <source>
        <dbReference type="SAM" id="SignalP"/>
    </source>
</evidence>
<feature type="compositionally biased region" description="Gly residues" evidence="1">
    <location>
        <begin position="92"/>
        <end position="128"/>
    </location>
</feature>
<feature type="signal peptide" evidence="2">
    <location>
        <begin position="1"/>
        <end position="24"/>
    </location>
</feature>
<reference evidence="3 4" key="1">
    <citation type="submission" date="2017-02" db="EMBL/GenBank/DDBJ databases">
        <title>Genomic diversity within the haloalkaliphilic genus Thioalkalivibrio.</title>
        <authorList>
            <person name="Ahn A.-C."/>
            <person name="Meier-Kolthoff J."/>
            <person name="Overmars L."/>
            <person name="Richter M."/>
            <person name="Woyke T."/>
            <person name="Sorokin D.Y."/>
            <person name="Muyzer G."/>
        </authorList>
    </citation>
    <scope>NUCLEOTIDE SEQUENCE [LARGE SCALE GENOMIC DNA]</scope>
    <source>
        <strain evidence="3 4">ALJD</strain>
    </source>
</reference>